<dbReference type="AlphaFoldDB" id="A0AAZ3RFX3"/>
<organism evidence="1 2">
    <name type="scientific">Oncorhynchus tshawytscha</name>
    <name type="common">Chinook salmon</name>
    <name type="synonym">Salmo tshawytscha</name>
    <dbReference type="NCBI Taxonomy" id="74940"/>
    <lineage>
        <taxon>Eukaryota</taxon>
        <taxon>Metazoa</taxon>
        <taxon>Chordata</taxon>
        <taxon>Craniata</taxon>
        <taxon>Vertebrata</taxon>
        <taxon>Euteleostomi</taxon>
        <taxon>Actinopterygii</taxon>
        <taxon>Neopterygii</taxon>
        <taxon>Teleostei</taxon>
        <taxon>Protacanthopterygii</taxon>
        <taxon>Salmoniformes</taxon>
        <taxon>Salmonidae</taxon>
        <taxon>Salmoninae</taxon>
        <taxon>Oncorhynchus</taxon>
    </lineage>
</organism>
<reference evidence="1" key="3">
    <citation type="submission" date="2025-09" db="UniProtKB">
        <authorList>
            <consortium name="Ensembl"/>
        </authorList>
    </citation>
    <scope>IDENTIFICATION</scope>
</reference>
<evidence type="ECO:0000313" key="1">
    <source>
        <dbReference type="Ensembl" id="ENSOTSP00005140236.1"/>
    </source>
</evidence>
<reference evidence="2" key="1">
    <citation type="journal article" date="2018" name="PLoS ONE">
        <title>Chinook salmon (Oncorhynchus tshawytscha) genome and transcriptome.</title>
        <authorList>
            <person name="Christensen K.A."/>
            <person name="Leong J.S."/>
            <person name="Sakhrani D."/>
            <person name="Biagi C.A."/>
            <person name="Minkley D.R."/>
            <person name="Withler R.E."/>
            <person name="Rondeau E.B."/>
            <person name="Koop B.F."/>
            <person name="Devlin R.H."/>
        </authorList>
    </citation>
    <scope>NUCLEOTIDE SEQUENCE [LARGE SCALE GENOMIC DNA]</scope>
</reference>
<reference evidence="1" key="2">
    <citation type="submission" date="2025-08" db="UniProtKB">
        <authorList>
            <consortium name="Ensembl"/>
        </authorList>
    </citation>
    <scope>IDENTIFICATION</scope>
</reference>
<name>A0AAZ3RFX3_ONCTS</name>
<evidence type="ECO:0000313" key="2">
    <source>
        <dbReference type="Proteomes" id="UP000694402"/>
    </source>
</evidence>
<accession>A0AAZ3RFX3</accession>
<proteinExistence type="predicted"/>
<sequence length="69" mass="7930">FILFNQGRPNAHSIRYATHTDTEGQQCHTNFDQTASDTLHILTQRGNNRGTILFSWMLSPLRYIQPLAN</sequence>
<dbReference type="Ensembl" id="ENSOTST00005191934.1">
    <property type="protein sequence ID" value="ENSOTSP00005140236.1"/>
    <property type="gene ID" value="ENSOTSG00005069862.1"/>
</dbReference>
<protein>
    <submittedName>
        <fullName evidence="1">Uncharacterized protein</fullName>
    </submittedName>
</protein>
<keyword evidence="2" id="KW-1185">Reference proteome</keyword>
<dbReference type="Proteomes" id="UP000694402">
    <property type="component" value="Unassembled WGS sequence"/>
</dbReference>